<dbReference type="GO" id="GO:0070740">
    <property type="term" value="F:tubulin-glutamic acid ligase activity"/>
    <property type="evidence" value="ECO:0007669"/>
    <property type="project" value="TreeGrafter"/>
</dbReference>
<dbReference type="GO" id="GO:0005524">
    <property type="term" value="F:ATP binding"/>
    <property type="evidence" value="ECO:0007669"/>
    <property type="project" value="UniProtKB-KW"/>
</dbReference>
<dbReference type="InterPro" id="IPR004344">
    <property type="entry name" value="TTL/TTLL_fam"/>
</dbReference>
<evidence type="ECO:0000256" key="4">
    <source>
        <dbReference type="ARBA" id="ARBA00022840"/>
    </source>
</evidence>
<evidence type="ECO:0000256" key="6">
    <source>
        <dbReference type="ARBA" id="ARBA00049274"/>
    </source>
</evidence>
<dbReference type="EMBL" id="JAGTTL010000023">
    <property type="protein sequence ID" value="KAK6304416.1"/>
    <property type="molecule type" value="Genomic_DNA"/>
</dbReference>
<comment type="caution">
    <text evidence="7">The sequence shown here is derived from an EMBL/GenBank/DDBJ whole genome shotgun (WGS) entry which is preliminary data.</text>
</comment>
<evidence type="ECO:0000313" key="8">
    <source>
        <dbReference type="Proteomes" id="UP001356427"/>
    </source>
</evidence>
<dbReference type="AlphaFoldDB" id="A0AAN8QMC3"/>
<dbReference type="Proteomes" id="UP001356427">
    <property type="component" value="Unassembled WGS sequence"/>
</dbReference>
<protein>
    <recommendedName>
        <fullName evidence="5">Tubulin--tyrosine ligase-like protein 5</fullName>
    </recommendedName>
</protein>
<comment type="catalytic activity">
    <reaction evidence="6">
        <text>L-glutamyl-[protein] + L-glutamate + ATP = gamma-L-glutamyl-L-glutamyl-[protein] + ADP + phosphate + H(+)</text>
        <dbReference type="Rhea" id="RHEA:60144"/>
        <dbReference type="Rhea" id="RHEA-COMP:10208"/>
        <dbReference type="Rhea" id="RHEA-COMP:15517"/>
        <dbReference type="ChEBI" id="CHEBI:15378"/>
        <dbReference type="ChEBI" id="CHEBI:29973"/>
        <dbReference type="ChEBI" id="CHEBI:29985"/>
        <dbReference type="ChEBI" id="CHEBI:30616"/>
        <dbReference type="ChEBI" id="CHEBI:43474"/>
        <dbReference type="ChEBI" id="CHEBI:143622"/>
        <dbReference type="ChEBI" id="CHEBI:456216"/>
    </reaction>
    <physiologicalReaction direction="left-to-right" evidence="6">
        <dbReference type="Rhea" id="RHEA:60145"/>
    </physiologicalReaction>
</comment>
<reference evidence="7 8" key="1">
    <citation type="submission" date="2021-04" db="EMBL/GenBank/DDBJ databases">
        <authorList>
            <person name="De Guttry C."/>
            <person name="Zahm M."/>
            <person name="Klopp C."/>
            <person name="Cabau C."/>
            <person name="Louis A."/>
            <person name="Berthelot C."/>
            <person name="Parey E."/>
            <person name="Roest Crollius H."/>
            <person name="Montfort J."/>
            <person name="Robinson-Rechavi M."/>
            <person name="Bucao C."/>
            <person name="Bouchez O."/>
            <person name="Gislard M."/>
            <person name="Lluch J."/>
            <person name="Milhes M."/>
            <person name="Lampietro C."/>
            <person name="Lopez Roques C."/>
            <person name="Donnadieu C."/>
            <person name="Braasch I."/>
            <person name="Desvignes T."/>
            <person name="Postlethwait J."/>
            <person name="Bobe J."/>
            <person name="Wedekind C."/>
            <person name="Guiguen Y."/>
        </authorList>
    </citation>
    <scope>NUCLEOTIDE SEQUENCE [LARGE SCALE GENOMIC DNA]</scope>
    <source>
        <strain evidence="7">Cs_M1</strain>
        <tissue evidence="7">Blood</tissue>
    </source>
</reference>
<dbReference type="GO" id="GO:0036064">
    <property type="term" value="C:ciliary basal body"/>
    <property type="evidence" value="ECO:0007669"/>
    <property type="project" value="TreeGrafter"/>
</dbReference>
<comment type="similarity">
    <text evidence="1">Belongs to the tubulin--tyrosine ligase family.</text>
</comment>
<name>A0AAN8QMC3_9TELE</name>
<dbReference type="Gene3D" id="3.30.470.20">
    <property type="entry name" value="ATP-grasp fold, B domain"/>
    <property type="match status" value="2"/>
</dbReference>
<keyword evidence="3" id="KW-0547">Nucleotide-binding</keyword>
<dbReference type="SUPFAM" id="SSF56059">
    <property type="entry name" value="Glutathione synthetase ATP-binding domain-like"/>
    <property type="match status" value="1"/>
</dbReference>
<sequence length="228" mass="26318">MWTGSRLKPYLLCSLHDFQKVNHFPRSYELMRKDLLYKNIQRMQQAHGVKNVHIVPQTFVLPSEYQVFCSYFIKDKGPWIIKAVASSRGRGIYLVSNPNQIPMDENILVSRYINNLLLIDDFKFDVRLYVLVTSYDPLTIYLYEEGLASCNDPEVEDYGNKWSMSVMLRYLKQEGKDTTLLMSQVEDLVIKAVPSAELQIATACKMFVPHSNNCFGKTVCHILVCFPG</sequence>
<evidence type="ECO:0000256" key="2">
    <source>
        <dbReference type="ARBA" id="ARBA00022598"/>
    </source>
</evidence>
<gene>
    <name evidence="7" type="ORF">J4Q44_G00250020</name>
</gene>
<dbReference type="Pfam" id="PF03133">
    <property type="entry name" value="TTL"/>
    <property type="match status" value="1"/>
</dbReference>
<organism evidence="7 8">
    <name type="scientific">Coregonus suidteri</name>
    <dbReference type="NCBI Taxonomy" id="861788"/>
    <lineage>
        <taxon>Eukaryota</taxon>
        <taxon>Metazoa</taxon>
        <taxon>Chordata</taxon>
        <taxon>Craniata</taxon>
        <taxon>Vertebrata</taxon>
        <taxon>Euteleostomi</taxon>
        <taxon>Actinopterygii</taxon>
        <taxon>Neopterygii</taxon>
        <taxon>Teleostei</taxon>
        <taxon>Protacanthopterygii</taxon>
        <taxon>Salmoniformes</taxon>
        <taxon>Salmonidae</taxon>
        <taxon>Coregoninae</taxon>
        <taxon>Coregonus</taxon>
    </lineage>
</organism>
<accession>A0AAN8QMC3</accession>
<dbReference type="PANTHER" id="PTHR12241:SF145">
    <property type="entry name" value="TUBULIN POLYGLUTAMYLASE TTLL5"/>
    <property type="match status" value="1"/>
</dbReference>
<keyword evidence="8" id="KW-1185">Reference proteome</keyword>
<dbReference type="PROSITE" id="PS51221">
    <property type="entry name" value="TTL"/>
    <property type="match status" value="1"/>
</dbReference>
<keyword evidence="2" id="KW-0436">Ligase</keyword>
<dbReference type="GO" id="GO:0015631">
    <property type="term" value="F:tubulin binding"/>
    <property type="evidence" value="ECO:0007669"/>
    <property type="project" value="TreeGrafter"/>
</dbReference>
<proteinExistence type="inferred from homology"/>
<evidence type="ECO:0000256" key="5">
    <source>
        <dbReference type="ARBA" id="ARBA00041448"/>
    </source>
</evidence>
<dbReference type="PANTHER" id="PTHR12241">
    <property type="entry name" value="TUBULIN POLYGLUTAMYLASE"/>
    <property type="match status" value="1"/>
</dbReference>
<evidence type="ECO:0000256" key="1">
    <source>
        <dbReference type="ARBA" id="ARBA00006820"/>
    </source>
</evidence>
<evidence type="ECO:0000313" key="7">
    <source>
        <dbReference type="EMBL" id="KAK6304416.1"/>
    </source>
</evidence>
<keyword evidence="4" id="KW-0067">ATP-binding</keyword>
<evidence type="ECO:0000256" key="3">
    <source>
        <dbReference type="ARBA" id="ARBA00022741"/>
    </source>
</evidence>
<dbReference type="GO" id="GO:0000226">
    <property type="term" value="P:microtubule cytoskeleton organization"/>
    <property type="evidence" value="ECO:0007669"/>
    <property type="project" value="TreeGrafter"/>
</dbReference>